<comment type="caution">
    <text evidence="1">The sequence shown here is derived from an EMBL/GenBank/DDBJ whole genome shotgun (WGS) entry which is preliminary data.</text>
</comment>
<evidence type="ECO:0000313" key="2">
    <source>
        <dbReference type="Proteomes" id="UP001063816"/>
    </source>
</evidence>
<dbReference type="Proteomes" id="UP001063816">
    <property type="component" value="Unassembled WGS sequence"/>
</dbReference>
<dbReference type="InterPro" id="IPR049933">
    <property type="entry name" value="RseD"/>
</dbReference>
<gene>
    <name evidence="1" type="primary">rseD</name>
    <name evidence="1" type="ORF">M8014_02425</name>
</gene>
<dbReference type="AlphaFoldDB" id="A0A9J6Q0H3"/>
<dbReference type="NCBIfam" id="NF033697">
    <property type="entry name" value="leader_RseD"/>
    <property type="match status" value="1"/>
</dbReference>
<name>A0A9J6Q0H3_9ENTR</name>
<keyword evidence="2" id="KW-1185">Reference proteome</keyword>
<accession>A0A9J6Q0H3</accession>
<sequence>MQCLEWRFDNAWILGLGRHYLG</sequence>
<dbReference type="RefSeq" id="WP_231313890.1">
    <property type="nucleotide sequence ID" value="NZ_JAMGZK010000036.1"/>
</dbReference>
<reference evidence="1" key="1">
    <citation type="submission" date="2022-05" db="EMBL/GenBank/DDBJ databases">
        <title>Description of a novel species of Leclercia; Leclercia tamurae and the Proposal for a Novel Genus Silvania gen. nov. Containing Two Novel Species Silvania hatchlandensis sp. nov. and Silvania confinis sp. nov. Isolated from the Rhizosphere of Oak.</title>
        <authorList>
            <person name="Maddock D.W."/>
            <person name="Brady C.L."/>
            <person name="Denman S."/>
            <person name="Arnold D."/>
        </authorList>
    </citation>
    <scope>NUCLEOTIDE SEQUENCE</scope>
    <source>
        <strain evidence="1">H19S6</strain>
    </source>
</reference>
<dbReference type="EMBL" id="JAMGZK010000036">
    <property type="protein sequence ID" value="MCU6663198.1"/>
    <property type="molecule type" value="Genomic_DNA"/>
</dbReference>
<dbReference type="GeneID" id="70359610"/>
<organism evidence="1 2">
    <name type="scientific">Silvania hatchlandensis</name>
    <dbReference type="NCBI Taxonomy" id="2926469"/>
    <lineage>
        <taxon>Bacteria</taxon>
        <taxon>Pseudomonadati</taxon>
        <taxon>Pseudomonadota</taxon>
        <taxon>Gammaproteobacteria</taxon>
        <taxon>Enterobacterales</taxon>
        <taxon>Enterobacteriaceae</taxon>
        <taxon>Silvania</taxon>
    </lineage>
</organism>
<proteinExistence type="predicted"/>
<evidence type="ECO:0000313" key="1">
    <source>
        <dbReference type="EMBL" id="MCU6663198.1"/>
    </source>
</evidence>
<protein>
    <submittedName>
        <fullName evidence="1">RpoE leader peptide RseD</fullName>
    </submittedName>
</protein>